<dbReference type="Gene3D" id="1.10.8.710">
    <property type="match status" value="1"/>
</dbReference>
<accession>A0A0L6UK55</accession>
<sequence>MGRIFVGLFQVGTWGCFDEANRSEERILSAVSQQIQSIQQGLEAASVDPNAEVELVGKTLKINPHTGIFITMNPGYAGPMTHPDRELIAQVMLFSQGFCTAEALASKVVPFFSLCDKQLSKQPHYDFGLRALKVVLTSAGHLKCGQLQLANSAATESLSDVSDCQAEQEILIQSVTETIVPKLVAALKITDTWCGNASHVFLSSSLSLLADVFPGIEYSPSDLDELKAHICAVAAESNLVVGDVWSQKHGGFCLWRCNGSKAAIYGTLDPTTCEWNNGLFTNILRKIIDNVRGEDAKRHWIIFDGDVDPEWVENLNSCSFVSRCGIVWFSEDAVTPDMFYENYLKTTHDVALDAIADCQTTSLLSAINNRGFVSLLSDGGSNYWCSTICRWGQSHHGVHRCSCFVNFVFFNQQDNPECPGLQHQAQQSWGDFLRDHSGLDMPPLSGLEASLIDYDVQVLWGLGAMEKLRPSR</sequence>
<dbReference type="InterPro" id="IPR026983">
    <property type="entry name" value="DHC"/>
</dbReference>
<dbReference type="GO" id="GO:0051959">
    <property type="term" value="F:dynein light intermediate chain binding"/>
    <property type="evidence" value="ECO:0007669"/>
    <property type="project" value="InterPro"/>
</dbReference>
<dbReference type="PANTHER" id="PTHR46532:SF4">
    <property type="entry name" value="AAA+ ATPASE DOMAIN-CONTAINING PROTEIN"/>
    <property type="match status" value="1"/>
</dbReference>
<protein>
    <submittedName>
        <fullName evidence="3">Dynein heavy chain 1, cytosolic</fullName>
    </submittedName>
</protein>
<proteinExistence type="inferred from homology"/>
<dbReference type="PANTHER" id="PTHR46532">
    <property type="entry name" value="MALE FERTILITY FACTOR KL5"/>
    <property type="match status" value="1"/>
</dbReference>
<gene>
    <name evidence="3" type="ORF">VP01_5349g4</name>
</gene>
<dbReference type="InterPro" id="IPR027417">
    <property type="entry name" value="P-loop_NTPase"/>
</dbReference>
<evidence type="ECO:0000313" key="4">
    <source>
        <dbReference type="Proteomes" id="UP000037035"/>
    </source>
</evidence>
<reference evidence="3 4" key="1">
    <citation type="submission" date="2015-08" db="EMBL/GenBank/DDBJ databases">
        <title>Next Generation Sequencing and Analysis of the Genome of Puccinia sorghi L Schw, the Causal Agent of Maize Common Rust.</title>
        <authorList>
            <person name="Rochi L."/>
            <person name="Burguener G."/>
            <person name="Darino M."/>
            <person name="Turjanski A."/>
            <person name="Kreff E."/>
            <person name="Dieguez M.J."/>
            <person name="Sacco F."/>
        </authorList>
    </citation>
    <scope>NUCLEOTIDE SEQUENCE [LARGE SCALE GENOMIC DNA]</scope>
    <source>
        <strain evidence="3 4">RO10H11247</strain>
    </source>
</reference>
<dbReference type="InterPro" id="IPR043157">
    <property type="entry name" value="Dynein_AAA1S"/>
</dbReference>
<keyword evidence="4" id="KW-1185">Reference proteome</keyword>
<evidence type="ECO:0000256" key="1">
    <source>
        <dbReference type="ARBA" id="ARBA00008887"/>
    </source>
</evidence>
<evidence type="ECO:0000313" key="3">
    <source>
        <dbReference type="EMBL" id="KNZ48888.1"/>
    </source>
</evidence>
<name>A0A0L6UK55_9BASI</name>
<dbReference type="AlphaFoldDB" id="A0A0L6UK55"/>
<dbReference type="EMBL" id="LAVV01010552">
    <property type="protein sequence ID" value="KNZ48888.1"/>
    <property type="molecule type" value="Genomic_DNA"/>
</dbReference>
<evidence type="ECO:0000259" key="2">
    <source>
        <dbReference type="Pfam" id="PF12774"/>
    </source>
</evidence>
<feature type="domain" description="Dynein heavy chain hydrolytic ATP-binding dynein motor region" evidence="2">
    <location>
        <begin position="1"/>
        <end position="248"/>
    </location>
</feature>
<comment type="caution">
    <text evidence="3">The sequence shown here is derived from an EMBL/GenBank/DDBJ whole genome shotgun (WGS) entry which is preliminary data.</text>
</comment>
<dbReference type="STRING" id="27349.A0A0L6UK55"/>
<dbReference type="GO" id="GO:0005524">
    <property type="term" value="F:ATP binding"/>
    <property type="evidence" value="ECO:0007669"/>
    <property type="project" value="InterPro"/>
</dbReference>
<dbReference type="Pfam" id="PF12774">
    <property type="entry name" value="AAA_6"/>
    <property type="match status" value="1"/>
</dbReference>
<dbReference type="InterPro" id="IPR035699">
    <property type="entry name" value="AAA_6"/>
</dbReference>
<dbReference type="Proteomes" id="UP000037035">
    <property type="component" value="Unassembled WGS sequence"/>
</dbReference>
<comment type="similarity">
    <text evidence="1">Belongs to the dynein heavy chain family.</text>
</comment>
<dbReference type="Gene3D" id="3.40.50.300">
    <property type="entry name" value="P-loop containing nucleotide triphosphate hydrolases"/>
    <property type="match status" value="1"/>
</dbReference>
<dbReference type="GO" id="GO:0045505">
    <property type="term" value="F:dynein intermediate chain binding"/>
    <property type="evidence" value="ECO:0007669"/>
    <property type="project" value="InterPro"/>
</dbReference>
<organism evidence="3 4">
    <name type="scientific">Puccinia sorghi</name>
    <dbReference type="NCBI Taxonomy" id="27349"/>
    <lineage>
        <taxon>Eukaryota</taxon>
        <taxon>Fungi</taxon>
        <taxon>Dikarya</taxon>
        <taxon>Basidiomycota</taxon>
        <taxon>Pucciniomycotina</taxon>
        <taxon>Pucciniomycetes</taxon>
        <taxon>Pucciniales</taxon>
        <taxon>Pucciniaceae</taxon>
        <taxon>Puccinia</taxon>
    </lineage>
</organism>
<dbReference type="GO" id="GO:0007018">
    <property type="term" value="P:microtubule-based movement"/>
    <property type="evidence" value="ECO:0007669"/>
    <property type="project" value="InterPro"/>
</dbReference>
<dbReference type="GO" id="GO:0005858">
    <property type="term" value="C:axonemal dynein complex"/>
    <property type="evidence" value="ECO:0007669"/>
    <property type="project" value="TreeGrafter"/>
</dbReference>
<dbReference type="OrthoDB" id="447173at2759"/>
<dbReference type="VEuPathDB" id="FungiDB:VP01_5349g4"/>